<dbReference type="STRING" id="326424.FRAAL0882"/>
<dbReference type="PROSITE" id="PS00775">
    <property type="entry name" value="GLYCOSYL_HYDROL_F3"/>
    <property type="match status" value="1"/>
</dbReference>
<dbReference type="Gene3D" id="3.20.20.300">
    <property type="entry name" value="Glycoside hydrolase, family 3, N-terminal domain"/>
    <property type="match status" value="1"/>
</dbReference>
<organism evidence="8 9">
    <name type="scientific">Frankia alni (strain DSM 45986 / CECT 9034 / ACN14a)</name>
    <dbReference type="NCBI Taxonomy" id="326424"/>
    <lineage>
        <taxon>Bacteria</taxon>
        <taxon>Bacillati</taxon>
        <taxon>Actinomycetota</taxon>
        <taxon>Actinomycetes</taxon>
        <taxon>Frankiales</taxon>
        <taxon>Frankiaceae</taxon>
        <taxon>Frankia</taxon>
    </lineage>
</organism>
<dbReference type="KEGG" id="fal:FRAAL0882"/>
<evidence type="ECO:0000256" key="6">
    <source>
        <dbReference type="SAM" id="MobiDB-lite"/>
    </source>
</evidence>
<dbReference type="Pfam" id="PF00933">
    <property type="entry name" value="Glyco_hydro_3"/>
    <property type="match status" value="1"/>
</dbReference>
<evidence type="ECO:0000256" key="1">
    <source>
        <dbReference type="ARBA" id="ARBA00001231"/>
    </source>
</evidence>
<comment type="similarity">
    <text evidence="2">Belongs to the glycosyl hydrolase 3 family.</text>
</comment>
<dbReference type="Gene3D" id="3.40.50.1700">
    <property type="entry name" value="Glycoside hydrolase family 3 C-terminal domain"/>
    <property type="match status" value="1"/>
</dbReference>
<dbReference type="GO" id="GO:0005975">
    <property type="term" value="P:carbohydrate metabolic process"/>
    <property type="evidence" value="ECO:0007669"/>
    <property type="project" value="InterPro"/>
</dbReference>
<dbReference type="InterPro" id="IPR017853">
    <property type="entry name" value="GH"/>
</dbReference>
<keyword evidence="9" id="KW-1185">Reference proteome</keyword>
<gene>
    <name evidence="8" type="ordered locus">FRAAL0882</name>
</gene>
<dbReference type="CAZy" id="GH3">
    <property type="family name" value="Glycoside Hydrolase Family 3"/>
</dbReference>
<dbReference type="EMBL" id="CT573213">
    <property type="protein sequence ID" value="CAJ59549.1"/>
    <property type="molecule type" value="Genomic_DNA"/>
</dbReference>
<feature type="region of interest" description="Disordered" evidence="6">
    <location>
        <begin position="514"/>
        <end position="533"/>
    </location>
</feature>
<dbReference type="InterPro" id="IPR019800">
    <property type="entry name" value="Glyco_hydro_3_AS"/>
</dbReference>
<dbReference type="GO" id="GO:0009254">
    <property type="term" value="P:peptidoglycan turnover"/>
    <property type="evidence" value="ECO:0007669"/>
    <property type="project" value="TreeGrafter"/>
</dbReference>
<dbReference type="Proteomes" id="UP000000657">
    <property type="component" value="Chromosome"/>
</dbReference>
<proteinExistence type="inferred from homology"/>
<evidence type="ECO:0000313" key="8">
    <source>
        <dbReference type="EMBL" id="CAJ59549.1"/>
    </source>
</evidence>
<evidence type="ECO:0000256" key="5">
    <source>
        <dbReference type="ARBA" id="ARBA00023295"/>
    </source>
</evidence>
<evidence type="ECO:0000256" key="2">
    <source>
        <dbReference type="ARBA" id="ARBA00005336"/>
    </source>
</evidence>
<feature type="region of interest" description="Disordered" evidence="6">
    <location>
        <begin position="66"/>
        <end position="89"/>
    </location>
</feature>
<keyword evidence="4 8" id="KW-0378">Hydrolase</keyword>
<feature type="domain" description="Glycoside hydrolase family 3 N-terminal" evidence="7">
    <location>
        <begin position="106"/>
        <end position="445"/>
    </location>
</feature>
<dbReference type="eggNOG" id="COG1472">
    <property type="taxonomic scope" value="Bacteria"/>
</dbReference>
<dbReference type="AlphaFoldDB" id="Q0RSB5"/>
<evidence type="ECO:0000256" key="3">
    <source>
        <dbReference type="ARBA" id="ARBA00012663"/>
    </source>
</evidence>
<evidence type="ECO:0000259" key="7">
    <source>
        <dbReference type="Pfam" id="PF00933"/>
    </source>
</evidence>
<dbReference type="HOGENOM" id="CLU_008392_5_3_11"/>
<keyword evidence="5 8" id="KW-0326">Glycosidase</keyword>
<reference evidence="8 9" key="1">
    <citation type="journal article" date="2007" name="Genome Res.">
        <title>Genome characteristics of facultatively symbiotic Frankia sp. strains reflect host range and host plant biogeography.</title>
        <authorList>
            <person name="Normand P."/>
            <person name="Lapierre P."/>
            <person name="Tisa L.S."/>
            <person name="Gogarten J.P."/>
            <person name="Alloisio N."/>
            <person name="Bagnarol E."/>
            <person name="Bassi C.A."/>
            <person name="Berry A.M."/>
            <person name="Bickhart D.M."/>
            <person name="Choisne N."/>
            <person name="Couloux A."/>
            <person name="Cournoyer B."/>
            <person name="Cruveiller S."/>
            <person name="Daubin V."/>
            <person name="Demange N."/>
            <person name="Francino M.P."/>
            <person name="Goltsman E."/>
            <person name="Huang Y."/>
            <person name="Kopp O.R."/>
            <person name="Labarre L."/>
            <person name="Lapidus A."/>
            <person name="Lavire C."/>
            <person name="Marechal J."/>
            <person name="Martinez M."/>
            <person name="Mastronunzio J.E."/>
            <person name="Mullin B.C."/>
            <person name="Niemann J."/>
            <person name="Pujic P."/>
            <person name="Rawnsley T."/>
            <person name="Rouy Z."/>
            <person name="Schenowitz C."/>
            <person name="Sellstedt A."/>
            <person name="Tavares F."/>
            <person name="Tomkins J.P."/>
            <person name="Vallenet D."/>
            <person name="Valverde C."/>
            <person name="Wall L.G."/>
            <person name="Wang Y."/>
            <person name="Medigue C."/>
            <person name="Benson D.R."/>
        </authorList>
    </citation>
    <scope>NUCLEOTIDE SEQUENCE [LARGE SCALE GENOMIC DNA]</scope>
    <source>
        <strain evidence="9">DSM 45986 / CECT 9034 / ACN14a</strain>
    </source>
</reference>
<feature type="region of interest" description="Disordered" evidence="6">
    <location>
        <begin position="604"/>
        <end position="628"/>
    </location>
</feature>
<evidence type="ECO:0000313" key="9">
    <source>
        <dbReference type="Proteomes" id="UP000000657"/>
    </source>
</evidence>
<dbReference type="InterPro" id="IPR050226">
    <property type="entry name" value="NagZ_Beta-hexosaminidase"/>
</dbReference>
<dbReference type="PANTHER" id="PTHR30480">
    <property type="entry name" value="BETA-HEXOSAMINIDASE-RELATED"/>
    <property type="match status" value="1"/>
</dbReference>
<sequence>MVTRSVVTGSVVTRRRRRPPRAVVVLLACLLLVAGCFGRDPERTGGDGTRGATPPAPDALAAAVDAAHPTASPGTAATADPTPGSATDDAETAWVDSTLARMTPEQRIGQLLMGYVFGTTPDDRTPAALAGNRTVAGTDTAAAAVRELGLGGVVLFDAAGAGPGALPDNVIAPGQVLGLTAGLQGAAAIPLLVAADQEQGPVMRIRDGVTLLPDAMAQGASGRVEDARDAARVTGTDLRALGINVDFAPDADVNTNPANPVIGERSFGDDPAAVARLTAAAVSGFASAGVAAAPKHFPGHGSTSVDSHLDLPVVASSRERLDAVDLAPFRAAVAAGAPMVMVGHLLATALDGGSPASLSPSVVTSLLRRELGFDGVVVTDALNMAAITRRYSPGEAAVRAVLAGDDLLLMPPRLVEARDGLLAALRSGRIPAGRIDESARRVLRLKWRLAHASPAPAGDGPAVAARVASRSVTLLTQDCGILPLRAGAPVTVAGSSTAAARLRAALAARGVVAPAPGTTAPPPGGSAAAGPGGAAETAPVTIVLAGGAGPPARTGPGTVVVSTATPYHPPTAAAAWLATYSADPASLAALADVLTGAAPPRGRLPVAATAPSGRPLPRGSGLTALRPC</sequence>
<comment type="catalytic activity">
    <reaction evidence="1">
        <text>Hydrolysis of terminal non-reducing N-acetyl-D-hexosamine residues in N-acetyl-beta-D-hexosaminides.</text>
        <dbReference type="EC" id="3.2.1.52"/>
    </reaction>
</comment>
<dbReference type="InterPro" id="IPR001764">
    <property type="entry name" value="Glyco_hydro_3_N"/>
</dbReference>
<protein>
    <recommendedName>
        <fullName evidence="3">beta-N-acetylhexosaminidase</fullName>
        <ecNumber evidence="3">3.2.1.52</ecNumber>
    </recommendedName>
</protein>
<dbReference type="PANTHER" id="PTHR30480:SF13">
    <property type="entry name" value="BETA-HEXOSAMINIDASE"/>
    <property type="match status" value="1"/>
</dbReference>
<dbReference type="SUPFAM" id="SSF51445">
    <property type="entry name" value="(Trans)glycosidases"/>
    <property type="match status" value="1"/>
</dbReference>
<dbReference type="InterPro" id="IPR036962">
    <property type="entry name" value="Glyco_hydro_3_N_sf"/>
</dbReference>
<evidence type="ECO:0000256" key="4">
    <source>
        <dbReference type="ARBA" id="ARBA00022801"/>
    </source>
</evidence>
<dbReference type="InterPro" id="IPR036881">
    <property type="entry name" value="Glyco_hydro_3_C_sf"/>
</dbReference>
<accession>Q0RSB5</accession>
<dbReference type="EC" id="3.2.1.52" evidence="3"/>
<dbReference type="GO" id="GO:0004563">
    <property type="term" value="F:beta-N-acetylhexosaminidase activity"/>
    <property type="evidence" value="ECO:0007669"/>
    <property type="project" value="UniProtKB-EC"/>
</dbReference>
<name>Q0RSB5_FRAAA</name>